<protein>
    <recommendedName>
        <fullName evidence="2">Aldehyde oxidase/xanthine dehydrogenase second molybdopterin binding domain-containing protein</fullName>
    </recommendedName>
</protein>
<name>X1KQG2_9ZZZZ</name>
<comment type="caution">
    <text evidence="1">The sequence shown here is derived from an EMBL/GenBank/DDBJ whole genome shotgun (WGS) entry which is preliminary data.</text>
</comment>
<dbReference type="InterPro" id="IPR037165">
    <property type="entry name" value="AldOxase/xan_DH_Mopterin-bd_sf"/>
</dbReference>
<evidence type="ECO:0008006" key="2">
    <source>
        <dbReference type="Google" id="ProtNLM"/>
    </source>
</evidence>
<dbReference type="PANTHER" id="PTHR47495">
    <property type="entry name" value="ALDEHYDE DEHYDROGENASE"/>
    <property type="match status" value="1"/>
</dbReference>
<accession>X1KQG2</accession>
<sequence length="105" mass="11068">MVNPLGLEAQTIGGTIDGLSTALNLAITLKDGKVQQSNFGDYPLLRMGQAPVDVEVVIIDSDKEPAGAGEMALPSALPALTNALYAATQIRLRELPIGDQLRKIL</sequence>
<dbReference type="PANTHER" id="PTHR47495:SF3">
    <property type="entry name" value="BLR6219 PROTEIN"/>
    <property type="match status" value="1"/>
</dbReference>
<dbReference type="EMBL" id="BARU01041045">
    <property type="protein sequence ID" value="GAH84243.1"/>
    <property type="molecule type" value="Genomic_DNA"/>
</dbReference>
<organism evidence="1">
    <name type="scientific">marine sediment metagenome</name>
    <dbReference type="NCBI Taxonomy" id="412755"/>
    <lineage>
        <taxon>unclassified sequences</taxon>
        <taxon>metagenomes</taxon>
        <taxon>ecological metagenomes</taxon>
    </lineage>
</organism>
<dbReference type="Gene3D" id="3.30.365.10">
    <property type="entry name" value="Aldehyde oxidase/xanthine dehydrogenase, molybdopterin binding domain"/>
    <property type="match status" value="1"/>
</dbReference>
<dbReference type="GO" id="GO:0016491">
    <property type="term" value="F:oxidoreductase activity"/>
    <property type="evidence" value="ECO:0007669"/>
    <property type="project" value="InterPro"/>
</dbReference>
<proteinExistence type="predicted"/>
<dbReference type="AlphaFoldDB" id="X1KQG2"/>
<dbReference type="InterPro" id="IPR052516">
    <property type="entry name" value="N-heterocyclic_Hydroxylase"/>
</dbReference>
<gene>
    <name evidence="1" type="ORF">S03H2_63358</name>
</gene>
<evidence type="ECO:0000313" key="1">
    <source>
        <dbReference type="EMBL" id="GAH84243.1"/>
    </source>
</evidence>
<dbReference type="SUPFAM" id="SSF56003">
    <property type="entry name" value="Molybdenum cofactor-binding domain"/>
    <property type="match status" value="1"/>
</dbReference>
<reference evidence="1" key="1">
    <citation type="journal article" date="2014" name="Front. Microbiol.">
        <title>High frequency of phylogenetically diverse reductive dehalogenase-homologous genes in deep subseafloor sedimentary metagenomes.</title>
        <authorList>
            <person name="Kawai M."/>
            <person name="Futagami T."/>
            <person name="Toyoda A."/>
            <person name="Takaki Y."/>
            <person name="Nishi S."/>
            <person name="Hori S."/>
            <person name="Arai W."/>
            <person name="Tsubouchi T."/>
            <person name="Morono Y."/>
            <person name="Uchiyama I."/>
            <person name="Ito T."/>
            <person name="Fujiyama A."/>
            <person name="Inagaki F."/>
            <person name="Takami H."/>
        </authorList>
    </citation>
    <scope>NUCLEOTIDE SEQUENCE</scope>
    <source>
        <strain evidence="1">Expedition CK06-06</strain>
    </source>
</reference>